<evidence type="ECO:0000313" key="3">
    <source>
        <dbReference type="EMBL" id="MEN7547505.1"/>
    </source>
</evidence>
<dbReference type="EMBL" id="JBDKWZ010000003">
    <property type="protein sequence ID" value="MEN7547505.1"/>
    <property type="molecule type" value="Genomic_DNA"/>
</dbReference>
<accession>A0AAW9S719</accession>
<keyword evidence="1" id="KW-0732">Signal</keyword>
<evidence type="ECO:0000259" key="2">
    <source>
        <dbReference type="Pfam" id="PF07593"/>
    </source>
</evidence>
<dbReference type="RefSeq" id="WP_346820293.1">
    <property type="nucleotide sequence ID" value="NZ_JBDKWZ010000003.1"/>
</dbReference>
<dbReference type="AlphaFoldDB" id="A0AAW9S719"/>
<dbReference type="Pfam" id="PF13517">
    <property type="entry name" value="FG-GAP_3"/>
    <property type="match status" value="6"/>
</dbReference>
<dbReference type="Pfam" id="PF07593">
    <property type="entry name" value="UnbV_ASPIC"/>
    <property type="match status" value="1"/>
</dbReference>
<reference evidence="3 4" key="1">
    <citation type="submission" date="2024-04" db="EMBL/GenBank/DDBJ databases">
        <title>Novel genus in family Flammeovirgaceae.</title>
        <authorList>
            <person name="Nguyen T.H."/>
            <person name="Vuong T.Q."/>
            <person name="Le H."/>
            <person name="Kim S.-G."/>
        </authorList>
    </citation>
    <scope>NUCLEOTIDE SEQUENCE [LARGE SCALE GENOMIC DNA]</scope>
    <source>
        <strain evidence="3 4">JCM 23209</strain>
    </source>
</reference>
<proteinExistence type="predicted"/>
<dbReference type="Gene3D" id="2.130.10.130">
    <property type="entry name" value="Integrin alpha, N-terminal"/>
    <property type="match status" value="5"/>
</dbReference>
<evidence type="ECO:0000256" key="1">
    <source>
        <dbReference type="ARBA" id="ARBA00022729"/>
    </source>
</evidence>
<dbReference type="InterPro" id="IPR011519">
    <property type="entry name" value="UnbV_ASPIC"/>
</dbReference>
<gene>
    <name evidence="3" type="ORF">AAG747_06280</name>
</gene>
<organism evidence="3 4">
    <name type="scientific">Rapidithrix thailandica</name>
    <dbReference type="NCBI Taxonomy" id="413964"/>
    <lineage>
        <taxon>Bacteria</taxon>
        <taxon>Pseudomonadati</taxon>
        <taxon>Bacteroidota</taxon>
        <taxon>Cytophagia</taxon>
        <taxon>Cytophagales</taxon>
        <taxon>Flammeovirgaceae</taxon>
        <taxon>Rapidithrix</taxon>
    </lineage>
</organism>
<name>A0AAW9S719_9BACT</name>
<dbReference type="Proteomes" id="UP001403385">
    <property type="component" value="Unassembled WGS sequence"/>
</dbReference>
<sequence length="1119" mass="125409">MKTLIHQRAFASLFNILILFILLIAPTVLFAQTSSKLFTLLSPEHTYVDFENTLEENDTANILLYENFYSGGGVGIGDFNRDGLADLYFTGNQTGDKLYINQGNFQFKDITLAAGILDNGSWSSGVSIVDLNQDGWDDIYICKEMYDNAPNLRTNQLYINNGDLTFTEKAKEYGLADSGRSRQALFFDYDKDGDPDLFLMNAPPVPGKLSNLSWDLLNDPGFSPRLYQNHHQHFTDVTQSAGVLKTGVPNSASVGDFNNDGWLDVYVANDFRAPDFLYINNGNGTFTDKLSTATRHISNFSMGMDVDDINHDGWPDIFVLDMAAEDNFRMKANMSGMNPQAFWQVVKEGGHFQYMFNTFQLNQGNLQFSDIAQLSGTSNTDWSWSVLLADLDNDGWKDLHVTNGILREIRNTDAFLSLSNLVKTAMLDSLKKYPGIVSESVFDMVRAEQILQLFPSEKLHNYAYQNHGDLTFSKKAKEWGLDQKTFSNGSAYADLDNDGDLDLIINNLNEKAHIFRNNANTLYNNHYLRILLTDKKNRSLIGSKIQIEHNGTLQFGQINRVRGMFSSSEFIVHFGLGTNPHINEIEVTWPDGKKTYQHNISGNQLITIERNTAKKPHKSKNTDSGPLFEELTKVINIPYQHHENDFDDFEKQVLLPHKMSQFGPSIAVADVNGDQRQDILVGGAAGSELALFLQQENGTFEAGPLQACWQEDKDFEDLGLLLFDADQDGDQDLYAVSGGNAHAPGHPLYQDRLYFNDGQGLFHKKEGSLPAFFVSGSVVKAADYDLDGDLDLFVGGRHRPHHYPEPESGFILRNEGGTFTDVTKEIAPGLQSLGMVTAALWTDFDNDQDLDLLITGEWMPLLFLENDKGKFKDISETTNLQHTNGWWYSLAQADMDGDGDLDYFAGNLGENYKYKASVQEPFEVYYRDFDQNGSKDIVLSYYNFGNQFPVRGKSCSSQQIPSIRKKFKSYELFASADLEAIYGASNLDAALHYQVYTFANSYLENKGNGKFQRKPLPSPAQLSSINSFLIEDFNHDGHLDVLLAGNLFVSEVETPRNDASVGLLLLGDGKGQWKSISPYTSGFYAPADVKDMQIVNTTKGKRIFCTVNNGEMLIFGLNK</sequence>
<dbReference type="PANTHER" id="PTHR16026:SF0">
    <property type="entry name" value="CARTILAGE ACIDIC PROTEIN 1"/>
    <property type="match status" value="1"/>
</dbReference>
<keyword evidence="4" id="KW-1185">Reference proteome</keyword>
<evidence type="ECO:0000313" key="4">
    <source>
        <dbReference type="Proteomes" id="UP001403385"/>
    </source>
</evidence>
<dbReference type="InterPro" id="IPR013517">
    <property type="entry name" value="FG-GAP"/>
</dbReference>
<dbReference type="InterPro" id="IPR028994">
    <property type="entry name" value="Integrin_alpha_N"/>
</dbReference>
<protein>
    <submittedName>
        <fullName evidence="3">VCBS repeat-containing protein</fullName>
    </submittedName>
</protein>
<comment type="caution">
    <text evidence="3">The sequence shown here is derived from an EMBL/GenBank/DDBJ whole genome shotgun (WGS) entry which is preliminary data.</text>
</comment>
<feature type="domain" description="ASPIC/UnbV" evidence="2">
    <location>
        <begin position="541"/>
        <end position="607"/>
    </location>
</feature>
<dbReference type="PANTHER" id="PTHR16026">
    <property type="entry name" value="CARTILAGE ACIDIC PROTEIN 1"/>
    <property type="match status" value="1"/>
</dbReference>
<dbReference type="SUPFAM" id="SSF69318">
    <property type="entry name" value="Integrin alpha N-terminal domain"/>
    <property type="match status" value="3"/>
</dbReference>
<dbReference type="InterPro" id="IPR027039">
    <property type="entry name" value="Crtac1"/>
</dbReference>